<dbReference type="CDD" id="cd03392">
    <property type="entry name" value="PAP2_like_2"/>
    <property type="match status" value="1"/>
</dbReference>
<dbReference type="OrthoDB" id="9789113at2"/>
<gene>
    <name evidence="3" type="ordered locus">Bcell_3499</name>
</gene>
<keyword evidence="1" id="KW-0812">Transmembrane</keyword>
<dbReference type="RefSeq" id="WP_013490072.1">
    <property type="nucleotide sequence ID" value="NC_014829.1"/>
</dbReference>
<dbReference type="STRING" id="649639.Bcell_3499"/>
<feature type="transmembrane region" description="Helical" evidence="1">
    <location>
        <begin position="7"/>
        <end position="26"/>
    </location>
</feature>
<dbReference type="Proteomes" id="UP000001401">
    <property type="component" value="Chromosome"/>
</dbReference>
<dbReference type="PANTHER" id="PTHR14969">
    <property type="entry name" value="SPHINGOSINE-1-PHOSPHATE PHOSPHOHYDROLASE"/>
    <property type="match status" value="1"/>
</dbReference>
<evidence type="ECO:0000259" key="2">
    <source>
        <dbReference type="SMART" id="SM00014"/>
    </source>
</evidence>
<feature type="domain" description="Phosphatidic acid phosphatase type 2/haloperoxidase" evidence="2">
    <location>
        <begin position="84"/>
        <end position="203"/>
    </location>
</feature>
<feature type="transmembrane region" description="Helical" evidence="1">
    <location>
        <begin position="125"/>
        <end position="148"/>
    </location>
</feature>
<feature type="transmembrane region" description="Helical" evidence="1">
    <location>
        <begin position="54"/>
        <end position="77"/>
    </location>
</feature>
<organism evidence="3 4">
    <name type="scientific">Evansella cellulosilytica (strain ATCC 21833 / DSM 2522 / FERM P-1141 / JCM 9156 / N-4)</name>
    <name type="common">Bacillus cellulosilyticus</name>
    <dbReference type="NCBI Taxonomy" id="649639"/>
    <lineage>
        <taxon>Bacteria</taxon>
        <taxon>Bacillati</taxon>
        <taxon>Bacillota</taxon>
        <taxon>Bacilli</taxon>
        <taxon>Bacillales</taxon>
        <taxon>Bacillaceae</taxon>
        <taxon>Evansella</taxon>
    </lineage>
</organism>
<dbReference type="eggNOG" id="COG0671">
    <property type="taxonomic scope" value="Bacteria"/>
</dbReference>
<evidence type="ECO:0000313" key="4">
    <source>
        <dbReference type="Proteomes" id="UP000001401"/>
    </source>
</evidence>
<dbReference type="PANTHER" id="PTHR14969:SF13">
    <property type="entry name" value="AT30094P"/>
    <property type="match status" value="1"/>
</dbReference>
<evidence type="ECO:0000313" key="3">
    <source>
        <dbReference type="EMBL" id="ADU31741.1"/>
    </source>
</evidence>
<dbReference type="EMBL" id="CP002394">
    <property type="protein sequence ID" value="ADU31741.1"/>
    <property type="molecule type" value="Genomic_DNA"/>
</dbReference>
<feature type="transmembrane region" description="Helical" evidence="1">
    <location>
        <begin position="188"/>
        <end position="206"/>
    </location>
</feature>
<dbReference type="SUPFAM" id="SSF48317">
    <property type="entry name" value="Acid phosphatase/Vanadium-dependent haloperoxidase"/>
    <property type="match status" value="1"/>
</dbReference>
<dbReference type="Pfam" id="PF01569">
    <property type="entry name" value="PAP2"/>
    <property type="match status" value="1"/>
</dbReference>
<dbReference type="KEGG" id="bco:Bcell_3499"/>
<accession>E6TQW6</accession>
<dbReference type="InterPro" id="IPR036938">
    <property type="entry name" value="PAP2/HPO_sf"/>
</dbReference>
<reference evidence="3" key="1">
    <citation type="submission" date="2010-12" db="EMBL/GenBank/DDBJ databases">
        <title>Complete sequence of Bacillus cellulosilyticus DSM 2522.</title>
        <authorList>
            <consortium name="US DOE Joint Genome Institute"/>
            <person name="Lucas S."/>
            <person name="Copeland A."/>
            <person name="Lapidus A."/>
            <person name="Cheng J.-F."/>
            <person name="Bruce D."/>
            <person name="Goodwin L."/>
            <person name="Pitluck S."/>
            <person name="Chertkov O."/>
            <person name="Detter J.C."/>
            <person name="Han C."/>
            <person name="Tapia R."/>
            <person name="Land M."/>
            <person name="Hauser L."/>
            <person name="Jeffries C."/>
            <person name="Kyrpides N."/>
            <person name="Ivanova N."/>
            <person name="Mikhailova N."/>
            <person name="Brumm P."/>
            <person name="Mead D."/>
            <person name="Woyke T."/>
        </authorList>
    </citation>
    <scope>NUCLEOTIDE SEQUENCE [LARGE SCALE GENOMIC DNA]</scope>
    <source>
        <strain evidence="3">DSM 2522</strain>
    </source>
</reference>
<keyword evidence="1" id="KW-0472">Membrane</keyword>
<dbReference type="InterPro" id="IPR000326">
    <property type="entry name" value="PAP2/HPO"/>
</dbReference>
<sequence length="236" mass="27267">MRNKSLILVMISSSIIFLFITMNTIYNDGTRLDDAIINWSHNITSPFFVEVLRFLTYIGSGEFIMISSIIISTIFLFRKDLYHALFLMCVTGSGILFNFILKVAFQRERPGEMSYIEVFGYSFELASYSFPSGHMMRTVLLFSFFIYFIHSYFLNRIVKVSLYLLSITITLGVGASRVVLGAHFPSDIIAAIFISITWFILCYFSFKAIFSKKNKNEHGKARFLFFLEAVEFRRSS</sequence>
<keyword evidence="1" id="KW-1133">Transmembrane helix</keyword>
<keyword evidence="4" id="KW-1185">Reference proteome</keyword>
<dbReference type="Gene3D" id="1.20.144.10">
    <property type="entry name" value="Phosphatidic acid phosphatase type 2/haloperoxidase"/>
    <property type="match status" value="2"/>
</dbReference>
<name>E6TQW6_EVAC2</name>
<feature type="transmembrane region" description="Helical" evidence="1">
    <location>
        <begin position="160"/>
        <end position="182"/>
    </location>
</feature>
<dbReference type="SMART" id="SM00014">
    <property type="entry name" value="acidPPc"/>
    <property type="match status" value="1"/>
</dbReference>
<feature type="transmembrane region" description="Helical" evidence="1">
    <location>
        <begin position="84"/>
        <end position="105"/>
    </location>
</feature>
<dbReference type="AlphaFoldDB" id="E6TQW6"/>
<evidence type="ECO:0000256" key="1">
    <source>
        <dbReference type="SAM" id="Phobius"/>
    </source>
</evidence>
<protein>
    <submittedName>
        <fullName evidence="3">Phosphoesterase PA-phosphatase related protein</fullName>
    </submittedName>
</protein>
<proteinExistence type="predicted"/>
<dbReference type="HOGENOM" id="CLU_072573_3_3_9"/>